<gene>
    <name evidence="7" type="ORF">FOL47_001390</name>
</gene>
<dbReference type="InterPro" id="IPR025705">
    <property type="entry name" value="Beta_hexosaminidase_sua/sub"/>
</dbReference>
<dbReference type="PANTHER" id="PTHR22600:SF21">
    <property type="entry name" value="BETA-HEXOSAMINIDASE A"/>
    <property type="match status" value="1"/>
</dbReference>
<evidence type="ECO:0000259" key="6">
    <source>
        <dbReference type="Pfam" id="PF00728"/>
    </source>
</evidence>
<evidence type="ECO:0000313" key="7">
    <source>
        <dbReference type="EMBL" id="KAF4650192.1"/>
    </source>
</evidence>
<evidence type="ECO:0000256" key="3">
    <source>
        <dbReference type="ARBA" id="ARBA00012663"/>
    </source>
</evidence>
<feature type="active site" description="Proton donor" evidence="5">
    <location>
        <position position="35"/>
    </location>
</feature>
<keyword evidence="8" id="KW-1185">Reference proteome</keyword>
<dbReference type="AlphaFoldDB" id="A0A7J6KTK2"/>
<evidence type="ECO:0000256" key="2">
    <source>
        <dbReference type="ARBA" id="ARBA00006285"/>
    </source>
</evidence>
<dbReference type="GO" id="GO:0004563">
    <property type="term" value="F:beta-N-acetylhexosaminidase activity"/>
    <property type="evidence" value="ECO:0007669"/>
    <property type="project" value="UniProtKB-EC"/>
</dbReference>
<dbReference type="OrthoDB" id="428480at2759"/>
<comment type="similarity">
    <text evidence="2">Belongs to the glycosyl hydrolase 20 family.</text>
</comment>
<dbReference type="GO" id="GO:0006689">
    <property type="term" value="P:ganglioside catabolic process"/>
    <property type="evidence" value="ECO:0007669"/>
    <property type="project" value="TreeGrafter"/>
</dbReference>
<dbReference type="GO" id="GO:0005975">
    <property type="term" value="P:carbohydrate metabolic process"/>
    <property type="evidence" value="ECO:0007669"/>
    <property type="project" value="InterPro"/>
</dbReference>
<dbReference type="InterPro" id="IPR015883">
    <property type="entry name" value="Glyco_hydro_20_cat"/>
</dbReference>
<sequence>FVVKVVTDVVNLFYGNKNSNEPYNGERVIHLGGDEVGDAWNSTALRSWIERYGKFHNQTDLSDYWLTNVVGAKVTLWNDFFTDNATALDPVDTWQVWKFNTSQLVELAESHRLPDKASLLFSQGFFLDGLQQTWADFYNVTFRRDSKSVIKGGEACLWGEFVDASVFMARAWPRASAVAERLWCDDPSICPFNHAWAVRRLSRFRCFMSNFALGHTSPHETTPLGWFQDISAPARFYSFNLIKEQWWCPEWTTKGSGSRNSDEPPVGVQKLFGNLNEL</sequence>
<dbReference type="GO" id="GO:0030203">
    <property type="term" value="P:glycosaminoglycan metabolic process"/>
    <property type="evidence" value="ECO:0007669"/>
    <property type="project" value="TreeGrafter"/>
</dbReference>
<evidence type="ECO:0000313" key="8">
    <source>
        <dbReference type="Proteomes" id="UP000591131"/>
    </source>
</evidence>
<comment type="catalytic activity">
    <reaction evidence="1">
        <text>Hydrolysis of terminal non-reducing N-acetyl-D-hexosamine residues in N-acetyl-beta-D-hexosaminides.</text>
        <dbReference type="EC" id="3.2.1.52"/>
    </reaction>
</comment>
<feature type="domain" description="Glycoside hydrolase family 20 catalytic" evidence="6">
    <location>
        <begin position="1"/>
        <end position="184"/>
    </location>
</feature>
<organism evidence="7 8">
    <name type="scientific">Perkinsus chesapeaki</name>
    <name type="common">Clam parasite</name>
    <name type="synonym">Perkinsus andrewsi</name>
    <dbReference type="NCBI Taxonomy" id="330153"/>
    <lineage>
        <taxon>Eukaryota</taxon>
        <taxon>Sar</taxon>
        <taxon>Alveolata</taxon>
        <taxon>Perkinsozoa</taxon>
        <taxon>Perkinsea</taxon>
        <taxon>Perkinsida</taxon>
        <taxon>Perkinsidae</taxon>
        <taxon>Perkinsus</taxon>
    </lineage>
</organism>
<evidence type="ECO:0000256" key="1">
    <source>
        <dbReference type="ARBA" id="ARBA00001231"/>
    </source>
</evidence>
<dbReference type="InterPro" id="IPR017853">
    <property type="entry name" value="GH"/>
</dbReference>
<dbReference type="GO" id="GO:0016020">
    <property type="term" value="C:membrane"/>
    <property type="evidence" value="ECO:0007669"/>
    <property type="project" value="TreeGrafter"/>
</dbReference>
<protein>
    <recommendedName>
        <fullName evidence="3">beta-N-acetylhexosaminidase</fullName>
        <ecNumber evidence="3">3.2.1.52</ecNumber>
    </recommendedName>
</protein>
<name>A0A7J6KTK2_PERCH</name>
<dbReference type="GO" id="GO:0005764">
    <property type="term" value="C:lysosome"/>
    <property type="evidence" value="ECO:0007669"/>
    <property type="project" value="TreeGrafter"/>
</dbReference>
<dbReference type="PANTHER" id="PTHR22600">
    <property type="entry name" value="BETA-HEXOSAMINIDASE"/>
    <property type="match status" value="1"/>
</dbReference>
<reference evidence="7 8" key="1">
    <citation type="submission" date="2020-04" db="EMBL/GenBank/DDBJ databases">
        <title>Perkinsus chesapeaki whole genome sequence.</title>
        <authorList>
            <person name="Bogema D.R."/>
        </authorList>
    </citation>
    <scope>NUCLEOTIDE SEQUENCE [LARGE SCALE GENOMIC DNA]</scope>
    <source>
        <strain evidence="7">ATCC PRA-425</strain>
    </source>
</reference>
<feature type="non-terminal residue" evidence="7">
    <location>
        <position position="278"/>
    </location>
</feature>
<evidence type="ECO:0000256" key="4">
    <source>
        <dbReference type="ARBA" id="ARBA00022801"/>
    </source>
</evidence>
<dbReference type="Pfam" id="PF00728">
    <property type="entry name" value="Glyco_hydro_20"/>
    <property type="match status" value="1"/>
</dbReference>
<comment type="caution">
    <text evidence="7">The sequence shown here is derived from an EMBL/GenBank/DDBJ whole genome shotgun (WGS) entry which is preliminary data.</text>
</comment>
<dbReference type="EMBL" id="JAAPAO010001320">
    <property type="protein sequence ID" value="KAF4650192.1"/>
    <property type="molecule type" value="Genomic_DNA"/>
</dbReference>
<keyword evidence="4" id="KW-0378">Hydrolase</keyword>
<proteinExistence type="inferred from homology"/>
<dbReference type="Proteomes" id="UP000591131">
    <property type="component" value="Unassembled WGS sequence"/>
</dbReference>
<dbReference type="PRINTS" id="PR00738">
    <property type="entry name" value="GLHYDRLASE20"/>
</dbReference>
<dbReference type="Gene3D" id="3.20.20.80">
    <property type="entry name" value="Glycosidases"/>
    <property type="match status" value="1"/>
</dbReference>
<dbReference type="EC" id="3.2.1.52" evidence="3"/>
<evidence type="ECO:0000256" key="5">
    <source>
        <dbReference type="PIRSR" id="PIRSR625705-1"/>
    </source>
</evidence>
<dbReference type="SUPFAM" id="SSF51445">
    <property type="entry name" value="(Trans)glycosidases"/>
    <property type="match status" value="1"/>
</dbReference>
<accession>A0A7J6KTK2</accession>